<dbReference type="EMBL" id="JADIKK010000008">
    <property type="protein sequence ID" value="MFK2876826.1"/>
    <property type="molecule type" value="Genomic_DNA"/>
</dbReference>
<evidence type="ECO:0000313" key="3">
    <source>
        <dbReference type="Proteomes" id="UP001620339"/>
    </source>
</evidence>
<sequence>MSMKSVGMGYRSGPSRQKGMISVLIAIIVLVVSLLAAMALMHSIDTSNTIAGSLSFRQGVVQEAERAYSAAKDSATLYPEPSSDSNQPTLGYYATPQAATIRPDKDIPDILVNATVASCPSAVAVCLSDLSTGNTVIYVIERLCPAVGPANPGTCIVPGASIQGGSVSNQTKDNGPPFSSGAYAAFRLSAKVIGPRGAIGYVQTVMR</sequence>
<keyword evidence="1" id="KW-0472">Membrane</keyword>
<keyword evidence="1" id="KW-0812">Transmembrane</keyword>
<comment type="caution">
    <text evidence="2">The sequence shown here is derived from an EMBL/GenBank/DDBJ whole genome shotgun (WGS) entry which is preliminary data.</text>
</comment>
<proteinExistence type="predicted"/>
<dbReference type="RefSeq" id="WP_404612770.1">
    <property type="nucleotide sequence ID" value="NZ_JADIKK010000008.1"/>
</dbReference>
<keyword evidence="1" id="KW-1133">Transmembrane helix</keyword>
<evidence type="ECO:0000256" key="1">
    <source>
        <dbReference type="SAM" id="Phobius"/>
    </source>
</evidence>
<organism evidence="2 3">
    <name type="scientific">Rhodanobacter hydrolyticus</name>
    <dbReference type="NCBI Taxonomy" id="2250595"/>
    <lineage>
        <taxon>Bacteria</taxon>
        <taxon>Pseudomonadati</taxon>
        <taxon>Pseudomonadota</taxon>
        <taxon>Gammaproteobacteria</taxon>
        <taxon>Lysobacterales</taxon>
        <taxon>Rhodanobacteraceae</taxon>
        <taxon>Rhodanobacter</taxon>
    </lineage>
</organism>
<dbReference type="Proteomes" id="UP001620339">
    <property type="component" value="Unassembled WGS sequence"/>
</dbReference>
<protein>
    <recommendedName>
        <fullName evidence="4">Type 4 fimbrial biogenesis protein PilX N-terminal domain-containing protein</fullName>
    </recommendedName>
</protein>
<accession>A0ABW8J6R7</accession>
<name>A0ABW8J6R7_9GAMM</name>
<evidence type="ECO:0000313" key="2">
    <source>
        <dbReference type="EMBL" id="MFK2876826.1"/>
    </source>
</evidence>
<reference evidence="2 3" key="1">
    <citation type="submission" date="2020-10" db="EMBL/GenBank/DDBJ databases">
        <title>Phylogeny of dyella-like bacteria.</title>
        <authorList>
            <person name="Fu J."/>
        </authorList>
    </citation>
    <scope>NUCLEOTIDE SEQUENCE [LARGE SCALE GENOMIC DNA]</scope>
    <source>
        <strain evidence="2 3">KACC 19113</strain>
    </source>
</reference>
<evidence type="ECO:0008006" key="4">
    <source>
        <dbReference type="Google" id="ProtNLM"/>
    </source>
</evidence>
<feature type="transmembrane region" description="Helical" evidence="1">
    <location>
        <begin position="21"/>
        <end position="41"/>
    </location>
</feature>
<keyword evidence="3" id="KW-1185">Reference proteome</keyword>
<gene>
    <name evidence="2" type="ORF">ISP25_07090</name>
</gene>